<dbReference type="InterPro" id="IPR038503">
    <property type="entry name" value="SpoIIIAH_sf"/>
</dbReference>
<dbReference type="OrthoDB" id="1680784at2"/>
<dbReference type="Pfam" id="PF12685">
    <property type="entry name" value="SpoIIIAH"/>
    <property type="match status" value="1"/>
</dbReference>
<keyword evidence="2" id="KW-1185">Reference proteome</keyword>
<evidence type="ECO:0008006" key="3">
    <source>
        <dbReference type="Google" id="ProtNLM"/>
    </source>
</evidence>
<dbReference type="Gene3D" id="1.10.287.4300">
    <property type="entry name" value="Stage III sporulation protein AH-like"/>
    <property type="match status" value="1"/>
</dbReference>
<dbReference type="KEGG" id="fwa:DCMF_03795"/>
<dbReference type="Proteomes" id="UP000323521">
    <property type="component" value="Chromosome"/>
</dbReference>
<dbReference type="RefSeq" id="WP_148133202.1">
    <property type="nucleotide sequence ID" value="NZ_CP017634.1"/>
</dbReference>
<gene>
    <name evidence="1" type="ORF">DCMF_03795</name>
</gene>
<name>A0A3G1KNI8_FORW1</name>
<organism evidence="1 2">
    <name type="scientific">Formimonas warabiya</name>
    <dbReference type="NCBI Taxonomy" id="1761012"/>
    <lineage>
        <taxon>Bacteria</taxon>
        <taxon>Bacillati</taxon>
        <taxon>Bacillota</taxon>
        <taxon>Clostridia</taxon>
        <taxon>Eubacteriales</taxon>
        <taxon>Peptococcaceae</taxon>
        <taxon>Candidatus Formimonas</taxon>
    </lineage>
</organism>
<reference evidence="1 2" key="1">
    <citation type="submission" date="2016-10" db="EMBL/GenBank/DDBJ databases">
        <title>Complete Genome Sequence of Peptococcaceae strain DCMF.</title>
        <authorList>
            <person name="Edwards R.J."/>
            <person name="Holland S.I."/>
            <person name="Deshpande N.P."/>
            <person name="Wong Y.K."/>
            <person name="Ertan H."/>
            <person name="Manefield M."/>
            <person name="Russell T.L."/>
            <person name="Lee M.J."/>
        </authorList>
    </citation>
    <scope>NUCLEOTIDE SEQUENCE [LARGE SCALE GENOMIC DNA]</scope>
    <source>
        <strain evidence="1 2">DCMF</strain>
    </source>
</reference>
<evidence type="ECO:0000313" key="2">
    <source>
        <dbReference type="Proteomes" id="UP000323521"/>
    </source>
</evidence>
<dbReference type="InterPro" id="IPR024232">
    <property type="entry name" value="SpoIIIAH"/>
</dbReference>
<dbReference type="EMBL" id="CP017634">
    <property type="protein sequence ID" value="ATW24029.1"/>
    <property type="molecule type" value="Genomic_DNA"/>
</dbReference>
<protein>
    <recommendedName>
        <fullName evidence="3">SpoIIIAH-like family protein</fullName>
    </recommendedName>
</protein>
<accession>A0A3G1KNI8</accession>
<sequence length="190" mass="21383">MMMLTCSRKKVLLGVLLICLIWLGYFSFAREEKTTVSVLKNDETNSGEKSTLVVPDDTTAPDTISVTENTPVIDGEDYFVNYRMEREKIRSEQVEILREIVDNPNSVSDVRKEAQEKMLTLTQTMENELKLENLIRAKDFPDAVVLIQPESVMVVLKGAQLTDVDSTKIADLVANTTGCNYEDIIISTKD</sequence>
<evidence type="ECO:0000313" key="1">
    <source>
        <dbReference type="EMBL" id="ATW24029.1"/>
    </source>
</evidence>
<dbReference type="AlphaFoldDB" id="A0A3G1KNI8"/>
<proteinExistence type="predicted"/>